<comment type="similarity">
    <text evidence="1">Belongs to the peptidase U62 family.</text>
</comment>
<dbReference type="NCBIfam" id="NF008268">
    <property type="entry name" value="PRK11040.1"/>
    <property type="match status" value="1"/>
</dbReference>
<protein>
    <submittedName>
        <fullName evidence="5">Peptidase U62 modulator of DNA gyrase</fullName>
    </submittedName>
</protein>
<accession>A0A2Z5UUK1</accession>
<evidence type="ECO:0000313" key="6">
    <source>
        <dbReference type="Proteomes" id="UP000282483"/>
    </source>
</evidence>
<dbReference type="RefSeq" id="WP_197720783.1">
    <property type="nucleotide sequence ID" value="NZ_AP018005.1"/>
</dbReference>
<dbReference type="PANTHER" id="PTHR43421">
    <property type="entry name" value="METALLOPROTEASE PMBA"/>
    <property type="match status" value="1"/>
</dbReference>
<dbReference type="InterPro" id="IPR002510">
    <property type="entry name" value="Metalloprtase-TldD/E_N"/>
</dbReference>
<reference evidence="5 6" key="1">
    <citation type="submission" date="2017-03" db="EMBL/GenBank/DDBJ databases">
        <title>The genome sequence of Candidatus Rickettsiella viridis.</title>
        <authorList>
            <person name="Nikoh N."/>
            <person name="Tsuchida T."/>
            <person name="Yamaguchi K."/>
            <person name="Maeda T."/>
            <person name="Shigenobu S."/>
            <person name="Fukatsu T."/>
        </authorList>
    </citation>
    <scope>NUCLEOTIDE SEQUENCE [LARGE SCALE GENOMIC DNA]</scope>
    <source>
        <strain evidence="5 6">Ap-RA04</strain>
    </source>
</reference>
<keyword evidence="6" id="KW-1185">Reference proteome</keyword>
<dbReference type="InterPro" id="IPR045570">
    <property type="entry name" value="Metalloprtase-TldD/E_cen_dom"/>
</dbReference>
<dbReference type="GO" id="GO:0005829">
    <property type="term" value="C:cytosol"/>
    <property type="evidence" value="ECO:0007669"/>
    <property type="project" value="TreeGrafter"/>
</dbReference>
<dbReference type="InterPro" id="IPR036059">
    <property type="entry name" value="TldD/PmbA_sf"/>
</dbReference>
<feature type="domain" description="Metalloprotease TldD/E central" evidence="4">
    <location>
        <begin position="129"/>
        <end position="235"/>
    </location>
</feature>
<dbReference type="Proteomes" id="UP000282483">
    <property type="component" value="Chromosome"/>
</dbReference>
<dbReference type="Gene3D" id="3.30.2290.10">
    <property type="entry name" value="PmbA/TldD superfamily"/>
    <property type="match status" value="1"/>
</dbReference>
<evidence type="ECO:0000313" key="5">
    <source>
        <dbReference type="EMBL" id="BBB14620.1"/>
    </source>
</evidence>
<dbReference type="Pfam" id="PF19289">
    <property type="entry name" value="PmbA_TldD_3rd"/>
    <property type="match status" value="1"/>
</dbReference>
<gene>
    <name evidence="5" type="primary">pmbA</name>
    <name evidence="5" type="ORF">RVIR1_00780</name>
</gene>
<dbReference type="Pfam" id="PF19290">
    <property type="entry name" value="PmbA_TldD_2nd"/>
    <property type="match status" value="1"/>
</dbReference>
<evidence type="ECO:0000259" key="4">
    <source>
        <dbReference type="Pfam" id="PF19290"/>
    </source>
</evidence>
<organism evidence="5 6">
    <name type="scientific">Candidatus Rickettsiella viridis</name>
    <dbReference type="NCBI Taxonomy" id="676208"/>
    <lineage>
        <taxon>Bacteria</taxon>
        <taxon>Pseudomonadati</taxon>
        <taxon>Pseudomonadota</taxon>
        <taxon>Gammaproteobacteria</taxon>
        <taxon>Legionellales</taxon>
        <taxon>Coxiellaceae</taxon>
        <taxon>Rickettsiella</taxon>
    </lineage>
</organism>
<dbReference type="GO" id="GO:0006508">
    <property type="term" value="P:proteolysis"/>
    <property type="evidence" value="ECO:0007669"/>
    <property type="project" value="InterPro"/>
</dbReference>
<dbReference type="InterPro" id="IPR047657">
    <property type="entry name" value="PmbA"/>
</dbReference>
<dbReference type="EMBL" id="AP018005">
    <property type="protein sequence ID" value="BBB14620.1"/>
    <property type="molecule type" value="Genomic_DNA"/>
</dbReference>
<dbReference type="PANTHER" id="PTHR43421:SF1">
    <property type="entry name" value="METALLOPROTEASE PMBA"/>
    <property type="match status" value="1"/>
</dbReference>
<evidence type="ECO:0000259" key="3">
    <source>
        <dbReference type="Pfam" id="PF19289"/>
    </source>
</evidence>
<feature type="domain" description="Metalloprotease TldD/E N-terminal" evidence="2">
    <location>
        <begin position="39"/>
        <end position="101"/>
    </location>
</feature>
<dbReference type="SUPFAM" id="SSF111283">
    <property type="entry name" value="Putative modulator of DNA gyrase, PmbA/TldD"/>
    <property type="match status" value="1"/>
</dbReference>
<dbReference type="Pfam" id="PF01523">
    <property type="entry name" value="PmbA_TldD_1st"/>
    <property type="match status" value="1"/>
</dbReference>
<dbReference type="KEGG" id="rvi:RVIR1_00780"/>
<dbReference type="GO" id="GO:0008237">
    <property type="term" value="F:metallopeptidase activity"/>
    <property type="evidence" value="ECO:0007669"/>
    <property type="project" value="InterPro"/>
</dbReference>
<feature type="domain" description="Metalloprotease TldD/E C-terminal" evidence="3">
    <location>
        <begin position="243"/>
        <end position="450"/>
    </location>
</feature>
<dbReference type="InterPro" id="IPR035068">
    <property type="entry name" value="TldD/PmbA_N"/>
</dbReference>
<sequence>MPNKMDRPVDFVSKQTDYKTLLSEILQMAKKKGASQVEANITHDVGFSVTVRMNEVETIEHNRNKSLGINVYFDQRQGSASSSDFSLAAIENAVEAACHIARFTTEDPFSGLPDAELLAKSPPNLDLHHPWSIDPQNAIELGKDCERSALAIDKRITLSEGVTLSTHQGLYLYANSNNFIGSYPSSRHSLSCSLVAKDKKGMQRDGSYTVSRDPHQLDPTEKLAKKAAEATLKRLNATRLSTCQAPVIFHAEIASSLIGNFLSAISGGNLYRKASFLVNHLGQPIFSDKITIHEQPHLLKGLGSAPFDDEGVTTRNRTLVSNGVLQGYLLSSYSARKLGMQTTGNAGGAHNIVLETSQLSLEDLIKQMDRGLLVTELMGQGVNLVTGDYSRGAVGFWVEHGKIQYPVEEITIAGNLRDMYKNIVGIGNDIDHRSSILTGSILLENMMIAGLAS</sequence>
<evidence type="ECO:0000256" key="1">
    <source>
        <dbReference type="ARBA" id="ARBA00005836"/>
    </source>
</evidence>
<dbReference type="AlphaFoldDB" id="A0A2Z5UUK1"/>
<name>A0A2Z5UUK1_9COXI</name>
<proteinExistence type="inferred from homology"/>
<evidence type="ECO:0000259" key="2">
    <source>
        <dbReference type="Pfam" id="PF01523"/>
    </source>
</evidence>
<dbReference type="InterPro" id="IPR045569">
    <property type="entry name" value="Metalloprtase-TldD/E_C"/>
</dbReference>